<dbReference type="OrthoDB" id="9795501at2"/>
<reference evidence="7" key="1">
    <citation type="submission" date="2016-10" db="EMBL/GenBank/DDBJ databases">
        <authorList>
            <person name="Varghese N."/>
            <person name="Submissions S."/>
        </authorList>
    </citation>
    <scope>NUCLEOTIDE SEQUENCE [LARGE SCALE GENOMIC DNA]</scope>
    <source>
        <strain evidence="7">DSM 45079</strain>
    </source>
</reference>
<organism evidence="6 7">
    <name type="scientific">Jiangella alkaliphila</name>
    <dbReference type="NCBI Taxonomy" id="419479"/>
    <lineage>
        <taxon>Bacteria</taxon>
        <taxon>Bacillati</taxon>
        <taxon>Actinomycetota</taxon>
        <taxon>Actinomycetes</taxon>
        <taxon>Jiangellales</taxon>
        <taxon>Jiangellaceae</taxon>
        <taxon>Jiangella</taxon>
    </lineage>
</organism>
<dbReference type="RefSeq" id="WP_082155337.1">
    <property type="nucleotide sequence ID" value="NZ_KQ061236.1"/>
</dbReference>
<evidence type="ECO:0000313" key="6">
    <source>
        <dbReference type="EMBL" id="SDU79709.1"/>
    </source>
</evidence>
<evidence type="ECO:0000256" key="2">
    <source>
        <dbReference type="ARBA" id="ARBA00023002"/>
    </source>
</evidence>
<evidence type="ECO:0000256" key="1">
    <source>
        <dbReference type="ARBA" id="ARBA00007637"/>
    </source>
</evidence>
<feature type="domain" description="NAD-dependent epimerase/dehydratase" evidence="5">
    <location>
        <begin position="10"/>
        <end position="238"/>
    </location>
</feature>
<dbReference type="STRING" id="419479.SAMN04488563_6052"/>
<evidence type="ECO:0000259" key="5">
    <source>
        <dbReference type="Pfam" id="PF01370"/>
    </source>
</evidence>
<dbReference type="InterPro" id="IPR036291">
    <property type="entry name" value="NAD(P)-bd_dom_sf"/>
</dbReference>
<name>A0A1H2LFM3_9ACTN</name>
<evidence type="ECO:0000256" key="3">
    <source>
        <dbReference type="ARBA" id="ARBA00023027"/>
    </source>
</evidence>
<keyword evidence="7" id="KW-1185">Reference proteome</keyword>
<keyword evidence="2" id="KW-0560">Oxidoreductase</keyword>
<dbReference type="Gene3D" id="3.40.50.720">
    <property type="entry name" value="NAD(P)-binding Rossmann-like Domain"/>
    <property type="match status" value="1"/>
</dbReference>
<dbReference type="Pfam" id="PF01370">
    <property type="entry name" value="Epimerase"/>
    <property type="match status" value="1"/>
</dbReference>
<dbReference type="EMBL" id="LT629791">
    <property type="protein sequence ID" value="SDU79709.1"/>
    <property type="molecule type" value="Genomic_DNA"/>
</dbReference>
<dbReference type="GO" id="GO:0016491">
    <property type="term" value="F:oxidoreductase activity"/>
    <property type="evidence" value="ECO:0007669"/>
    <property type="project" value="UniProtKB-KW"/>
</dbReference>
<dbReference type="InterPro" id="IPR002347">
    <property type="entry name" value="SDR_fam"/>
</dbReference>
<accession>A0A1H2LFM3</accession>
<proteinExistence type="inferred from homology"/>
<comment type="similarity">
    <text evidence="1">Belongs to the NAD(P)-dependent epimerase/dehydratase family.</text>
</comment>
<dbReference type="Proteomes" id="UP000182977">
    <property type="component" value="Chromosome I"/>
</dbReference>
<protein>
    <submittedName>
        <fullName evidence="6">Nucleoside-diphosphate-sugar epimerase</fullName>
    </submittedName>
</protein>
<dbReference type="SUPFAM" id="SSF51735">
    <property type="entry name" value="NAD(P)-binding Rossmann-fold domains"/>
    <property type="match status" value="1"/>
</dbReference>
<dbReference type="PANTHER" id="PTHR43103">
    <property type="entry name" value="NUCLEOSIDE-DIPHOSPHATE-SUGAR EPIMERASE"/>
    <property type="match status" value="1"/>
</dbReference>
<evidence type="ECO:0000313" key="7">
    <source>
        <dbReference type="Proteomes" id="UP000182977"/>
    </source>
</evidence>
<feature type="region of interest" description="Disordered" evidence="4">
    <location>
        <begin position="286"/>
        <end position="307"/>
    </location>
</feature>
<dbReference type="PANTHER" id="PTHR43103:SF5">
    <property type="entry name" value="4-EPIMERASE, PUTATIVE (AFU_ORTHOLOGUE AFUA_7G00360)-RELATED"/>
    <property type="match status" value="1"/>
</dbReference>
<sequence>MTVVQPGATVLVTGAAGGIGRAVVETLTAAGLRVVGADRVPAEPVDGLEVRVGDVLDRDFVLDCLRPGPGPAVVDAVVHLAAIPSPGQYPDDVTFGQNVTSSFLVLDEAGRAGVGRIVVASSASALGFAWADRDLRPDHVPVTEDHEVVVVDAYGLSKVVTEEVAAYVTRRWGAATICLRFPFVGAGRRLADRVRELRADLAGARRDLWGWVHTLDAADAVLASLTSPVKGHHVVNIAAGETLSETPTAELVAAYLPDTEVRAQLAGHASLFDTSRGRRVLGFTARRGWGAPGPGNGRRAATEGDTG</sequence>
<gene>
    <name evidence="6" type="ORF">SAMN04488563_6052</name>
</gene>
<keyword evidence="3" id="KW-0520">NAD</keyword>
<evidence type="ECO:0000256" key="4">
    <source>
        <dbReference type="SAM" id="MobiDB-lite"/>
    </source>
</evidence>
<dbReference type="AlphaFoldDB" id="A0A1H2LFM3"/>
<dbReference type="InterPro" id="IPR001509">
    <property type="entry name" value="Epimerase_deHydtase"/>
</dbReference>
<dbReference type="CDD" id="cd08946">
    <property type="entry name" value="SDR_e"/>
    <property type="match status" value="1"/>
</dbReference>
<dbReference type="PRINTS" id="PR00081">
    <property type="entry name" value="GDHRDH"/>
</dbReference>